<dbReference type="OrthoDB" id="1634005at2"/>
<dbReference type="SUPFAM" id="SSF111384">
    <property type="entry name" value="OmpH-like"/>
    <property type="match status" value="1"/>
</dbReference>
<evidence type="ECO:0000256" key="2">
    <source>
        <dbReference type="SAM" id="SignalP"/>
    </source>
</evidence>
<gene>
    <name evidence="3" type="ORF">MAMMFC1_02240</name>
</gene>
<protein>
    <submittedName>
        <fullName evidence="3">Outer membrane protein</fullName>
    </submittedName>
</protein>
<feature type="coiled-coil region" evidence="1">
    <location>
        <begin position="161"/>
        <end position="228"/>
    </location>
</feature>
<reference evidence="3 4" key="1">
    <citation type="journal article" date="2018" name="Int. J. Syst. Evol. Microbiol.">
        <title>Methylomusa anaerophila gen. nov., sp. nov., an anaerobic methanol-utilizing bacterium isolated from a microbial fuel cell.</title>
        <authorList>
            <person name="Amano N."/>
            <person name="Yamamuro A."/>
            <person name="Miyahara M."/>
            <person name="Kouzuma A."/>
            <person name="Abe T."/>
            <person name="Watanabe K."/>
        </authorList>
    </citation>
    <scope>NUCLEOTIDE SEQUENCE [LARGE SCALE GENOMIC DNA]</scope>
    <source>
        <strain evidence="3 4">MMFC1</strain>
    </source>
</reference>
<feature type="signal peptide" evidence="2">
    <location>
        <begin position="1"/>
        <end position="28"/>
    </location>
</feature>
<dbReference type="KEGG" id="mana:MAMMFC1_02240"/>
<dbReference type="EMBL" id="AP018449">
    <property type="protein sequence ID" value="BBB91556.1"/>
    <property type="molecule type" value="Genomic_DNA"/>
</dbReference>
<organism evidence="3 4">
    <name type="scientific">Methylomusa anaerophila</name>
    <dbReference type="NCBI Taxonomy" id="1930071"/>
    <lineage>
        <taxon>Bacteria</taxon>
        <taxon>Bacillati</taxon>
        <taxon>Bacillota</taxon>
        <taxon>Negativicutes</taxon>
        <taxon>Selenomonadales</taxon>
        <taxon>Sporomusaceae</taxon>
        <taxon>Methylomusa</taxon>
    </lineage>
</organism>
<dbReference type="InterPro" id="IPR024930">
    <property type="entry name" value="Skp_dom_sf"/>
</dbReference>
<accession>A0A348AKF8</accession>
<evidence type="ECO:0000313" key="4">
    <source>
        <dbReference type="Proteomes" id="UP000276437"/>
    </source>
</evidence>
<dbReference type="RefSeq" id="WP_126308557.1">
    <property type="nucleotide sequence ID" value="NZ_AP018449.1"/>
</dbReference>
<dbReference type="AlphaFoldDB" id="A0A348AKF8"/>
<evidence type="ECO:0000313" key="3">
    <source>
        <dbReference type="EMBL" id="BBB91556.1"/>
    </source>
</evidence>
<proteinExistence type="predicted"/>
<keyword evidence="4" id="KW-1185">Reference proteome</keyword>
<dbReference type="PROSITE" id="PS51257">
    <property type="entry name" value="PROKAR_LIPOPROTEIN"/>
    <property type="match status" value="1"/>
</dbReference>
<keyword evidence="1" id="KW-0175">Coiled coil</keyword>
<sequence length="321" mass="35474">MLPSIPRWFRFLGLLGLSAALLTGCASKQSPGPNLPPQPAVGVIDMDKALQAHPKAEEWAILQKEAQTIVEQINTETRHLSMNNSADSPAAAIPPAVQDGQQAALTQEYNAKMAAKEKEVRARLDAKAAKIHADLDEKMKAYEAELEKEYQPQIFNIQLKLQTLHLEEKEANELKNSLEQLKKEQAEKLAARQQELSNTFNEALAPDKAAAEQEMAEYAKNLSDELNARARSFKQELNGSVQAPNNSLGQADAGGRIAELEHQLEMKKQEIQVLQEAIIKDVQDKTAKVAAEHRLETVLAGHKMNIAAVDVTDWVIAELKK</sequence>
<keyword evidence="2" id="KW-0732">Signal</keyword>
<evidence type="ECO:0000256" key="1">
    <source>
        <dbReference type="SAM" id="Coils"/>
    </source>
</evidence>
<dbReference type="Proteomes" id="UP000276437">
    <property type="component" value="Chromosome"/>
</dbReference>
<feature type="chain" id="PRO_5016798078" evidence="2">
    <location>
        <begin position="29"/>
        <end position="321"/>
    </location>
</feature>
<name>A0A348AKF8_9FIRM</name>